<gene>
    <name evidence="3" type="ORF">J3U87_11380</name>
</gene>
<protein>
    <submittedName>
        <fullName evidence="3">ABC transporter substrate-binding protein</fullName>
    </submittedName>
</protein>
<proteinExistence type="predicted"/>
<dbReference type="InterPro" id="IPR050902">
    <property type="entry name" value="ABC_Transporter_SBP"/>
</dbReference>
<evidence type="ECO:0000259" key="2">
    <source>
        <dbReference type="PROSITE" id="PS50983"/>
    </source>
</evidence>
<dbReference type="Pfam" id="PF01497">
    <property type="entry name" value="Peripla_BP_2"/>
    <property type="match status" value="1"/>
</dbReference>
<organism evidence="3 4">
    <name type="scientific">Sulfidibacter corallicola</name>
    <dbReference type="NCBI Taxonomy" id="2818388"/>
    <lineage>
        <taxon>Bacteria</taxon>
        <taxon>Pseudomonadati</taxon>
        <taxon>Acidobacteriota</taxon>
        <taxon>Holophagae</taxon>
        <taxon>Acanthopleuribacterales</taxon>
        <taxon>Acanthopleuribacteraceae</taxon>
        <taxon>Sulfidibacter</taxon>
    </lineage>
</organism>
<name>A0A8A4TUA0_SULCO</name>
<sequence>MKLVSLCPSITKLVFDLGAGDRLLAVTKFCIHPAAEVASLEKVGGTKDPKLDRIRELKPDLILMNREENRREDWEALTEAGLDCHISHPCSVDASMAFVADLGHRLGRAAAAAALIEEMKRARTRLRVARTGAGERSFAYLIWRKPWMTINGSTYISSLIAEAGARNVFGDHPTIYPAVSAEELASVDPDLVLLSSEPFPFKAKHIDELAQATGMTRERFRLVDGELLSWHGALTAAGLDYLVEVFAD</sequence>
<keyword evidence="4" id="KW-1185">Reference proteome</keyword>
<dbReference type="SUPFAM" id="SSF53807">
    <property type="entry name" value="Helical backbone' metal receptor"/>
    <property type="match status" value="1"/>
</dbReference>
<keyword evidence="1" id="KW-0732">Signal</keyword>
<dbReference type="AlphaFoldDB" id="A0A8A4TUA0"/>
<dbReference type="PROSITE" id="PS50983">
    <property type="entry name" value="FE_B12_PBP"/>
    <property type="match status" value="1"/>
</dbReference>
<evidence type="ECO:0000313" key="3">
    <source>
        <dbReference type="EMBL" id="QTD53053.1"/>
    </source>
</evidence>
<evidence type="ECO:0000256" key="1">
    <source>
        <dbReference type="ARBA" id="ARBA00022729"/>
    </source>
</evidence>
<dbReference type="InterPro" id="IPR002491">
    <property type="entry name" value="ABC_transptr_periplasmic_BD"/>
</dbReference>
<dbReference type="EMBL" id="CP071793">
    <property type="protein sequence ID" value="QTD53053.1"/>
    <property type="molecule type" value="Genomic_DNA"/>
</dbReference>
<dbReference type="InterPro" id="IPR054828">
    <property type="entry name" value="Vit_B12_bind_prot"/>
</dbReference>
<dbReference type="NCBIfam" id="NF038402">
    <property type="entry name" value="TroA_like"/>
    <property type="match status" value="1"/>
</dbReference>
<accession>A0A8A4TUA0</accession>
<reference evidence="3" key="1">
    <citation type="submission" date="2021-03" db="EMBL/GenBank/DDBJ databases">
        <title>Acanthopleuribacteraceae sp. M133.</title>
        <authorList>
            <person name="Wang G."/>
        </authorList>
    </citation>
    <scope>NUCLEOTIDE SEQUENCE</scope>
    <source>
        <strain evidence="3">M133</strain>
    </source>
</reference>
<dbReference type="RefSeq" id="WP_237383153.1">
    <property type="nucleotide sequence ID" value="NZ_CP071793.1"/>
</dbReference>
<evidence type="ECO:0000313" key="4">
    <source>
        <dbReference type="Proteomes" id="UP000663929"/>
    </source>
</evidence>
<feature type="domain" description="Fe/B12 periplasmic-binding" evidence="2">
    <location>
        <begin position="2"/>
        <end position="248"/>
    </location>
</feature>
<dbReference type="KEGG" id="scor:J3U87_11380"/>
<dbReference type="Gene3D" id="3.40.50.1980">
    <property type="entry name" value="Nitrogenase molybdenum iron protein domain"/>
    <property type="match status" value="2"/>
</dbReference>
<dbReference type="Proteomes" id="UP000663929">
    <property type="component" value="Chromosome"/>
</dbReference>
<dbReference type="PANTHER" id="PTHR30535">
    <property type="entry name" value="VITAMIN B12-BINDING PROTEIN"/>
    <property type="match status" value="1"/>
</dbReference>
<dbReference type="PANTHER" id="PTHR30535:SF35">
    <property type="entry name" value="PERIPLASMIC BINDING PROTEIN"/>
    <property type="match status" value="1"/>
</dbReference>